<dbReference type="PANTHER" id="PTHR43201:SF5">
    <property type="entry name" value="MEDIUM-CHAIN ACYL-COA LIGASE ACSF2, MITOCHONDRIAL"/>
    <property type="match status" value="1"/>
</dbReference>
<dbReference type="Pfam" id="PF13193">
    <property type="entry name" value="AMP-binding_C"/>
    <property type="match status" value="1"/>
</dbReference>
<dbReference type="InterPro" id="IPR025110">
    <property type="entry name" value="AMP-bd_C"/>
</dbReference>
<comment type="similarity">
    <text evidence="1">Belongs to the ATP-dependent AMP-binding enzyme family.</text>
</comment>
<dbReference type="CDD" id="cd05917">
    <property type="entry name" value="FACL_like_2"/>
    <property type="match status" value="1"/>
</dbReference>
<sequence>MFEIINKTIGEYLEEIASKYPDNDAVVYPLRGIRLSYKEFDALTDRLAKGLLASGLKKGDHVAIWAHNIPEWIYLLFATAKIGVVTVTVNTLYRAHELKYLLHQSDSKALFMVKGLKTDYVETIYEILPELRSRNTHKIENENLPLLEKIYFIGENTPNGMLNYNMLFEMADSVSDEVLNNVKKSLDMHDVINMQYTSGTTGFPKGVMLSHFNVLNNAYAIALGMNFTERDRLCIPVPFFHCFGLVLSILVCLTTGATMVPVESFNPVDVLKTVEMERCTALHGVPTMFISELNLLEKEKYDLSSLRTGIMAGALCPVEVMKAVMTKMNMKEITIVYGLTEASPGLTMTKINDPIEKRVETVGKEMPGAEIKIVNPNTEEECPASVQGELWARGYNIMRGYYKMEEATKHAFSKDGWLKTGDLAVKTEDGYFKITGRIKDMIIRGGENIYPKEIEEFYYTHPKVHDIQVARVEDKKYGEEAMAFVIVKEGESLTEEELRNYAKGKIADFKIPKYFTFVKEYPMTASGKIQKYKLSEMGNKILKEKGML</sequence>
<evidence type="ECO:0000256" key="1">
    <source>
        <dbReference type="ARBA" id="ARBA00006432"/>
    </source>
</evidence>
<keyword evidence="6" id="KW-1185">Reference proteome</keyword>
<dbReference type="EMBL" id="CP002347">
    <property type="protein sequence ID" value="ADR18202.1"/>
    <property type="molecule type" value="Genomic_DNA"/>
</dbReference>
<reference evidence="5 6" key="2">
    <citation type="journal article" date="2011" name="Stand. Genomic Sci.">
        <title>Complete genome sequence of Calditerrivibrio nitroreducens type strain (Yu37-1).</title>
        <authorList>
            <person name="Pitluck S."/>
            <person name="Sikorski J."/>
            <person name="Zeytun A."/>
            <person name="Lapidus A."/>
            <person name="Nolan M."/>
            <person name="Lucas S."/>
            <person name="Hammon N."/>
            <person name="Deshpande S."/>
            <person name="Cheng J.F."/>
            <person name="Tapia R."/>
            <person name="Han C."/>
            <person name="Goodwin L."/>
            <person name="Liolios K."/>
            <person name="Pagani I."/>
            <person name="Ivanova N."/>
            <person name="Mavromatis K."/>
            <person name="Pati A."/>
            <person name="Chen A."/>
            <person name="Palaniappan K."/>
            <person name="Hauser L."/>
            <person name="Chang Y.J."/>
            <person name="Jeffries C.D."/>
            <person name="Detter J.C."/>
            <person name="Brambilla E."/>
            <person name="Djao O.D."/>
            <person name="Rohde M."/>
            <person name="Spring S."/>
            <person name="Goker M."/>
            <person name="Woyke T."/>
            <person name="Bristow J."/>
            <person name="Eisen J.A."/>
            <person name="Markowitz V."/>
            <person name="Hugenholtz P."/>
            <person name="Kyrpides N.C."/>
            <person name="Klenk H.P."/>
            <person name="Land M."/>
        </authorList>
    </citation>
    <scope>NUCLEOTIDE SEQUENCE [LARGE SCALE GENOMIC DNA]</scope>
    <source>
        <strain evidence="6">DSM 19672 / NBRC 101217 / Yu37-1</strain>
    </source>
</reference>
<dbReference type="Proteomes" id="UP000007039">
    <property type="component" value="Chromosome"/>
</dbReference>
<dbReference type="Gene3D" id="3.40.50.12780">
    <property type="entry name" value="N-terminal domain of ligase-like"/>
    <property type="match status" value="1"/>
</dbReference>
<dbReference type="GO" id="GO:0006631">
    <property type="term" value="P:fatty acid metabolic process"/>
    <property type="evidence" value="ECO:0007669"/>
    <property type="project" value="TreeGrafter"/>
</dbReference>
<dbReference type="InterPro" id="IPR020845">
    <property type="entry name" value="AMP-binding_CS"/>
</dbReference>
<dbReference type="FunFam" id="3.30.300.30:FF:000008">
    <property type="entry name" value="2,3-dihydroxybenzoate-AMP ligase"/>
    <property type="match status" value="1"/>
</dbReference>
<protein>
    <submittedName>
        <fullName evidence="5">AMP-dependent synthetase and ligase</fullName>
    </submittedName>
</protein>
<organism evidence="5 6">
    <name type="scientific">Calditerrivibrio nitroreducens (strain DSM 19672 / NBRC 101217 / Yu37-1)</name>
    <dbReference type="NCBI Taxonomy" id="768670"/>
    <lineage>
        <taxon>Bacteria</taxon>
        <taxon>Pseudomonadati</taxon>
        <taxon>Deferribacterota</taxon>
        <taxon>Deferribacteres</taxon>
        <taxon>Deferribacterales</taxon>
        <taxon>Calditerrivibrionaceae</taxon>
    </lineage>
</organism>
<dbReference type="KEGG" id="cni:Calni_0289"/>
<evidence type="ECO:0000259" key="4">
    <source>
        <dbReference type="Pfam" id="PF13193"/>
    </source>
</evidence>
<dbReference type="Pfam" id="PF00501">
    <property type="entry name" value="AMP-binding"/>
    <property type="match status" value="1"/>
</dbReference>
<evidence type="ECO:0000259" key="3">
    <source>
        <dbReference type="Pfam" id="PF00501"/>
    </source>
</evidence>
<feature type="domain" description="AMP-binding enzyme C-terminal" evidence="4">
    <location>
        <begin position="453"/>
        <end position="528"/>
    </location>
</feature>
<gene>
    <name evidence="5" type="ordered locus">Calni_0289</name>
</gene>
<dbReference type="PROSITE" id="PS00455">
    <property type="entry name" value="AMP_BINDING"/>
    <property type="match status" value="1"/>
</dbReference>
<dbReference type="HOGENOM" id="CLU_000022_59_7_0"/>
<dbReference type="GO" id="GO:0031956">
    <property type="term" value="F:medium-chain fatty acid-CoA ligase activity"/>
    <property type="evidence" value="ECO:0007669"/>
    <property type="project" value="TreeGrafter"/>
</dbReference>
<dbReference type="SUPFAM" id="SSF56801">
    <property type="entry name" value="Acetyl-CoA synthetase-like"/>
    <property type="match status" value="1"/>
</dbReference>
<evidence type="ECO:0000313" key="6">
    <source>
        <dbReference type="Proteomes" id="UP000007039"/>
    </source>
</evidence>
<name>E4TJV1_CALNY</name>
<evidence type="ECO:0000313" key="5">
    <source>
        <dbReference type="EMBL" id="ADR18202.1"/>
    </source>
</evidence>
<dbReference type="eggNOG" id="COG0318">
    <property type="taxonomic scope" value="Bacteria"/>
</dbReference>
<accession>E4TJV1</accession>
<dbReference type="RefSeq" id="WP_013450419.1">
    <property type="nucleotide sequence ID" value="NC_014758.1"/>
</dbReference>
<keyword evidence="2 5" id="KW-0436">Ligase</keyword>
<dbReference type="Gene3D" id="3.30.300.30">
    <property type="match status" value="1"/>
</dbReference>
<feature type="domain" description="AMP-dependent synthetase/ligase" evidence="3">
    <location>
        <begin position="13"/>
        <end position="402"/>
    </location>
</feature>
<dbReference type="InterPro" id="IPR045851">
    <property type="entry name" value="AMP-bd_C_sf"/>
</dbReference>
<proteinExistence type="inferred from homology"/>
<dbReference type="AlphaFoldDB" id="E4TJV1"/>
<dbReference type="InterPro" id="IPR000873">
    <property type="entry name" value="AMP-dep_synth/lig_dom"/>
</dbReference>
<dbReference type="PANTHER" id="PTHR43201">
    <property type="entry name" value="ACYL-COA SYNTHETASE"/>
    <property type="match status" value="1"/>
</dbReference>
<dbReference type="OrthoDB" id="9803968at2"/>
<reference key="1">
    <citation type="submission" date="2010-11" db="EMBL/GenBank/DDBJ databases">
        <title>The complete genome of chromosome of Calditerrivibrio nitroreducens DSM 19672.</title>
        <authorList>
            <consortium name="US DOE Joint Genome Institute (JGI-PGF)"/>
            <person name="Lucas S."/>
            <person name="Copeland A."/>
            <person name="Lapidus A."/>
            <person name="Bruce D."/>
            <person name="Goodwin L."/>
            <person name="Pitluck S."/>
            <person name="Kyrpides N."/>
            <person name="Mavromatis K."/>
            <person name="Ivanova N."/>
            <person name="Mikhailova N."/>
            <person name="Zeytun A."/>
            <person name="Brettin T."/>
            <person name="Detter J.C."/>
            <person name="Tapia R."/>
            <person name="Han C."/>
            <person name="Land M."/>
            <person name="Hauser L."/>
            <person name="Markowitz V."/>
            <person name="Cheng J.-F."/>
            <person name="Hugenholtz P."/>
            <person name="Woyke T."/>
            <person name="Wu D."/>
            <person name="Spring S."/>
            <person name="Schroeder M."/>
            <person name="Brambilla E."/>
            <person name="Klenk H.-P."/>
            <person name="Eisen J.A."/>
        </authorList>
    </citation>
    <scope>NUCLEOTIDE SEQUENCE [LARGE SCALE GENOMIC DNA]</scope>
    <source>
        <strain>DSM 19672</strain>
    </source>
</reference>
<dbReference type="STRING" id="768670.Calni_0289"/>
<dbReference type="FunFam" id="3.40.50.12780:FF:000003">
    <property type="entry name" value="Long-chain-fatty-acid--CoA ligase FadD"/>
    <property type="match status" value="1"/>
</dbReference>
<evidence type="ECO:0000256" key="2">
    <source>
        <dbReference type="ARBA" id="ARBA00022598"/>
    </source>
</evidence>
<dbReference type="InterPro" id="IPR042099">
    <property type="entry name" value="ANL_N_sf"/>
</dbReference>